<evidence type="ECO:0000313" key="2">
    <source>
        <dbReference type="EMBL" id="MBA9043027.1"/>
    </source>
</evidence>
<comment type="caution">
    <text evidence="2">The sequence shown here is derived from an EMBL/GenBank/DDBJ whole genome shotgun (WGS) entry which is preliminary data.</text>
</comment>
<dbReference type="Proteomes" id="UP000543174">
    <property type="component" value="Unassembled WGS sequence"/>
</dbReference>
<protein>
    <submittedName>
        <fullName evidence="2">Neutral ceramidase superfamily lipid hydrolase</fullName>
    </submittedName>
</protein>
<keyword evidence="1" id="KW-0472">Membrane</keyword>
<accession>A0A7W3NHD7</accession>
<dbReference type="EMBL" id="JACJHT010000024">
    <property type="protein sequence ID" value="MBA9043027.1"/>
    <property type="molecule type" value="Genomic_DNA"/>
</dbReference>
<feature type="transmembrane region" description="Helical" evidence="1">
    <location>
        <begin position="42"/>
        <end position="62"/>
    </location>
</feature>
<keyword evidence="2" id="KW-0378">Hydrolase</keyword>
<evidence type="ECO:0000256" key="1">
    <source>
        <dbReference type="SAM" id="Phobius"/>
    </source>
</evidence>
<feature type="transmembrane region" description="Helical" evidence="1">
    <location>
        <begin position="12"/>
        <end position="36"/>
    </location>
</feature>
<feature type="transmembrane region" description="Helical" evidence="1">
    <location>
        <begin position="74"/>
        <end position="92"/>
    </location>
</feature>
<keyword evidence="1" id="KW-1133">Transmembrane helix</keyword>
<gene>
    <name evidence="2" type="ORF">HNP21_006205</name>
</gene>
<dbReference type="GO" id="GO:0016787">
    <property type="term" value="F:hydrolase activity"/>
    <property type="evidence" value="ECO:0007669"/>
    <property type="project" value="UniProtKB-KW"/>
</dbReference>
<proteinExistence type="predicted"/>
<keyword evidence="1" id="KW-0812">Transmembrane</keyword>
<evidence type="ECO:0000313" key="3">
    <source>
        <dbReference type="Proteomes" id="UP000543174"/>
    </source>
</evidence>
<keyword evidence="3" id="KW-1185">Reference proteome</keyword>
<sequence>MSKTSRFHFFSYKGAFLFFSFILIFNLIFNSLMNIVGIDKQLSLYIGNTFAISLGLTILIVFVEGKLKNKKQGYILFLSLLLLSSIACYFIVYA</sequence>
<name>A0A7W3NHD7_PRIAR</name>
<dbReference type="AlphaFoldDB" id="A0A7W3NHD7"/>
<organism evidence="2 3">
    <name type="scientific">Priestia aryabhattai</name>
    <name type="common">Bacillus aryabhattai</name>
    <dbReference type="NCBI Taxonomy" id="412384"/>
    <lineage>
        <taxon>Bacteria</taxon>
        <taxon>Bacillati</taxon>
        <taxon>Bacillota</taxon>
        <taxon>Bacilli</taxon>
        <taxon>Bacillales</taxon>
        <taxon>Bacillaceae</taxon>
        <taxon>Priestia</taxon>
    </lineage>
</organism>
<reference evidence="2" key="1">
    <citation type="submission" date="2020-08" db="EMBL/GenBank/DDBJ databases">
        <title>Functional genomics of gut bacteria from endangered species of beetles.</title>
        <authorList>
            <person name="Carlos-Shanley C."/>
        </authorList>
    </citation>
    <scope>NUCLEOTIDE SEQUENCE [LARGE SCALE GENOMIC DNA]</scope>
    <source>
        <strain evidence="2">S00060</strain>
    </source>
</reference>